<dbReference type="InterPro" id="IPR011009">
    <property type="entry name" value="Kinase-like_dom_sf"/>
</dbReference>
<accession>A0A1S8WYA7</accession>
<sequence length="61" mass="7102">MIEDLASRKIKIIDFGLARVLHPNQTFQDMAGTPEFCVLCYEVFLRFLLVSKEEAHKFKIT</sequence>
<dbReference type="SUPFAM" id="SSF56112">
    <property type="entry name" value="Protein kinase-like (PK-like)"/>
    <property type="match status" value="1"/>
</dbReference>
<proteinExistence type="predicted"/>
<keyword evidence="2" id="KW-1185">Reference proteome</keyword>
<evidence type="ECO:0000313" key="1">
    <source>
        <dbReference type="EMBL" id="OON19355.1"/>
    </source>
</evidence>
<evidence type="ECO:0000313" key="2">
    <source>
        <dbReference type="Proteomes" id="UP000243686"/>
    </source>
</evidence>
<reference evidence="1 2" key="1">
    <citation type="submission" date="2015-03" db="EMBL/GenBank/DDBJ databases">
        <title>Draft genome of the nematode, Opisthorchis viverrini.</title>
        <authorList>
            <person name="Mitreva M."/>
        </authorList>
    </citation>
    <scope>NUCLEOTIDE SEQUENCE [LARGE SCALE GENOMIC DNA]</scope>
    <source>
        <strain evidence="1">Khon Kaen</strain>
    </source>
</reference>
<dbReference type="Proteomes" id="UP000243686">
    <property type="component" value="Unassembled WGS sequence"/>
</dbReference>
<gene>
    <name evidence="1" type="ORF">X801_04780</name>
</gene>
<organism evidence="1 2">
    <name type="scientific">Opisthorchis viverrini</name>
    <name type="common">Southeast Asian liver fluke</name>
    <dbReference type="NCBI Taxonomy" id="6198"/>
    <lineage>
        <taxon>Eukaryota</taxon>
        <taxon>Metazoa</taxon>
        <taxon>Spiralia</taxon>
        <taxon>Lophotrochozoa</taxon>
        <taxon>Platyhelminthes</taxon>
        <taxon>Trematoda</taxon>
        <taxon>Digenea</taxon>
        <taxon>Opisthorchiida</taxon>
        <taxon>Opisthorchiata</taxon>
        <taxon>Opisthorchiidae</taxon>
        <taxon>Opisthorchis</taxon>
    </lineage>
</organism>
<dbReference type="EMBL" id="KV893378">
    <property type="protein sequence ID" value="OON19355.1"/>
    <property type="molecule type" value="Genomic_DNA"/>
</dbReference>
<evidence type="ECO:0008006" key="3">
    <source>
        <dbReference type="Google" id="ProtNLM"/>
    </source>
</evidence>
<name>A0A1S8WYA7_OPIVI</name>
<dbReference type="AlphaFoldDB" id="A0A1S8WYA7"/>
<protein>
    <recommendedName>
        <fullName evidence="3">Protein kinase domain-containing protein</fullName>
    </recommendedName>
</protein>
<dbReference type="Gene3D" id="1.10.510.10">
    <property type="entry name" value="Transferase(Phosphotransferase) domain 1"/>
    <property type="match status" value="1"/>
</dbReference>